<gene>
    <name evidence="3" type="ORF">CYNAS_LOCUS11452</name>
</gene>
<name>A0AA36GW99_CYLNA</name>
<feature type="signal peptide" evidence="2">
    <location>
        <begin position="1"/>
        <end position="18"/>
    </location>
</feature>
<evidence type="ECO:0000256" key="1">
    <source>
        <dbReference type="SAM" id="MobiDB-lite"/>
    </source>
</evidence>
<dbReference type="EMBL" id="CATQJL010000223">
    <property type="protein sequence ID" value="CAJ0599469.1"/>
    <property type="molecule type" value="Genomic_DNA"/>
</dbReference>
<feature type="region of interest" description="Disordered" evidence="1">
    <location>
        <begin position="55"/>
        <end position="100"/>
    </location>
</feature>
<organism evidence="3 4">
    <name type="scientific">Cylicocyclus nassatus</name>
    <name type="common">Nematode worm</name>
    <dbReference type="NCBI Taxonomy" id="53992"/>
    <lineage>
        <taxon>Eukaryota</taxon>
        <taxon>Metazoa</taxon>
        <taxon>Ecdysozoa</taxon>
        <taxon>Nematoda</taxon>
        <taxon>Chromadorea</taxon>
        <taxon>Rhabditida</taxon>
        <taxon>Rhabditina</taxon>
        <taxon>Rhabditomorpha</taxon>
        <taxon>Strongyloidea</taxon>
        <taxon>Strongylidae</taxon>
        <taxon>Cylicocyclus</taxon>
    </lineage>
</organism>
<feature type="chain" id="PRO_5041211813" evidence="2">
    <location>
        <begin position="19"/>
        <end position="110"/>
    </location>
</feature>
<proteinExistence type="predicted"/>
<keyword evidence="4" id="KW-1185">Reference proteome</keyword>
<evidence type="ECO:0000313" key="4">
    <source>
        <dbReference type="Proteomes" id="UP001176961"/>
    </source>
</evidence>
<accession>A0AA36GW99</accession>
<evidence type="ECO:0000256" key="2">
    <source>
        <dbReference type="SAM" id="SignalP"/>
    </source>
</evidence>
<reference evidence="3" key="1">
    <citation type="submission" date="2023-07" db="EMBL/GenBank/DDBJ databases">
        <authorList>
            <consortium name="CYATHOMIX"/>
        </authorList>
    </citation>
    <scope>NUCLEOTIDE SEQUENCE</scope>
    <source>
        <strain evidence="3">N/A</strain>
    </source>
</reference>
<dbReference type="Proteomes" id="UP001176961">
    <property type="component" value="Unassembled WGS sequence"/>
</dbReference>
<comment type="caution">
    <text evidence="3">The sequence shown here is derived from an EMBL/GenBank/DDBJ whole genome shotgun (WGS) entry which is preliminary data.</text>
</comment>
<keyword evidence="2" id="KW-0732">Signal</keyword>
<feature type="compositionally biased region" description="Low complexity" evidence="1">
    <location>
        <begin position="79"/>
        <end position="88"/>
    </location>
</feature>
<sequence length="110" mass="12296">MVLWKSILAALLLVFVHAEYRYRSPHPSRAPIWNVPPGPLPGPVDALLQLANQVPQPRPGNQVPQRPMNQLPGPPNNILPPLHIQIPQGPHPPGPLAPIPRYRREMKKHV</sequence>
<dbReference type="AlphaFoldDB" id="A0AA36GW99"/>
<evidence type="ECO:0000313" key="3">
    <source>
        <dbReference type="EMBL" id="CAJ0599469.1"/>
    </source>
</evidence>
<feature type="compositionally biased region" description="Pro residues" evidence="1">
    <location>
        <begin position="89"/>
        <end position="98"/>
    </location>
</feature>
<protein>
    <submittedName>
        <fullName evidence="3">Uncharacterized protein</fullName>
    </submittedName>
</protein>